<dbReference type="PROSITE" id="PS51186">
    <property type="entry name" value="GNAT"/>
    <property type="match status" value="1"/>
</dbReference>
<evidence type="ECO:0000256" key="2">
    <source>
        <dbReference type="ARBA" id="ARBA00023315"/>
    </source>
</evidence>
<evidence type="ECO:0000256" key="1">
    <source>
        <dbReference type="ARBA" id="ARBA00022679"/>
    </source>
</evidence>
<accession>A0A843SJW3</accession>
<keyword evidence="1 5" id="KW-0808">Transferase</keyword>
<evidence type="ECO:0000259" key="4">
    <source>
        <dbReference type="PROSITE" id="PS51186"/>
    </source>
</evidence>
<dbReference type="GO" id="GO:0005737">
    <property type="term" value="C:cytoplasm"/>
    <property type="evidence" value="ECO:0007669"/>
    <property type="project" value="TreeGrafter"/>
</dbReference>
<evidence type="ECO:0000256" key="3">
    <source>
        <dbReference type="ARBA" id="ARBA00038502"/>
    </source>
</evidence>
<dbReference type="InterPro" id="IPR000182">
    <property type="entry name" value="GNAT_dom"/>
</dbReference>
<dbReference type="Proteomes" id="UP000444318">
    <property type="component" value="Unassembled WGS sequence"/>
</dbReference>
<keyword evidence="6" id="KW-1185">Reference proteome</keyword>
<dbReference type="RefSeq" id="WP_152806115.1">
    <property type="nucleotide sequence ID" value="NZ_WHUF01000004.1"/>
</dbReference>
<proteinExistence type="inferred from homology"/>
<dbReference type="Gene3D" id="3.40.630.30">
    <property type="match status" value="1"/>
</dbReference>
<dbReference type="SUPFAM" id="SSF55729">
    <property type="entry name" value="Acyl-CoA N-acyltransferases (Nat)"/>
    <property type="match status" value="1"/>
</dbReference>
<dbReference type="PANTHER" id="PTHR43792">
    <property type="entry name" value="GNAT FAMILY, PUTATIVE (AFU_ORTHOLOGUE AFUA_3G00765)-RELATED-RELATED"/>
    <property type="match status" value="1"/>
</dbReference>
<dbReference type="PANTHER" id="PTHR43792:SF8">
    <property type="entry name" value="[RIBOSOMAL PROTEIN US5]-ALANINE N-ACETYLTRANSFERASE"/>
    <property type="match status" value="1"/>
</dbReference>
<keyword evidence="2" id="KW-0012">Acyltransferase</keyword>
<sequence>MNDIIIKTLQAQDAAPLLQFELENRAWFEQHIAPRDEAFYTPQGVQRHIDQYLDGYAKGTWHPCLLLDASGRIVGRANLKDIDSTTASAEAGYRIARDAAGQGLATRALLHLVALAQQQWRLQHLLAYVTDNNPASARVLNKCAFVQGAYQDGMECIDGRLYGGHQFIRTLR</sequence>
<name>A0A843SJW3_9BURK</name>
<comment type="similarity">
    <text evidence="3">Belongs to the acetyltransferase family. RimJ subfamily.</text>
</comment>
<dbReference type="AlphaFoldDB" id="A0A843SJW3"/>
<evidence type="ECO:0000313" key="6">
    <source>
        <dbReference type="Proteomes" id="UP000444318"/>
    </source>
</evidence>
<reference evidence="5 6" key="1">
    <citation type="submission" date="2019-10" db="EMBL/GenBank/DDBJ databases">
        <title>Two novel species isolated from a subtropical stream in China.</title>
        <authorList>
            <person name="Lu H."/>
        </authorList>
    </citation>
    <scope>NUCLEOTIDE SEQUENCE [LARGE SCALE GENOMIC DNA]</scope>
    <source>
        <strain evidence="5 6">FT103W</strain>
    </source>
</reference>
<evidence type="ECO:0000313" key="5">
    <source>
        <dbReference type="EMBL" id="MQA20987.1"/>
    </source>
</evidence>
<dbReference type="Pfam" id="PF13302">
    <property type="entry name" value="Acetyltransf_3"/>
    <property type="match status" value="1"/>
</dbReference>
<protein>
    <submittedName>
        <fullName evidence="5">GNAT family N-acetyltransferase</fullName>
    </submittedName>
</protein>
<comment type="caution">
    <text evidence="5">The sequence shown here is derived from an EMBL/GenBank/DDBJ whole genome shotgun (WGS) entry which is preliminary data.</text>
</comment>
<dbReference type="GO" id="GO:0008999">
    <property type="term" value="F:protein-N-terminal-alanine acetyltransferase activity"/>
    <property type="evidence" value="ECO:0007669"/>
    <property type="project" value="TreeGrafter"/>
</dbReference>
<organism evidence="5 6">
    <name type="scientific">Rugamonas rivuli</name>
    <dbReference type="NCBI Taxonomy" id="2743358"/>
    <lineage>
        <taxon>Bacteria</taxon>
        <taxon>Pseudomonadati</taxon>
        <taxon>Pseudomonadota</taxon>
        <taxon>Betaproteobacteria</taxon>
        <taxon>Burkholderiales</taxon>
        <taxon>Oxalobacteraceae</taxon>
        <taxon>Telluria group</taxon>
        <taxon>Rugamonas</taxon>
    </lineage>
</organism>
<gene>
    <name evidence="5" type="ORF">GEV01_15815</name>
</gene>
<dbReference type="EMBL" id="WHUF01000004">
    <property type="protein sequence ID" value="MQA20987.1"/>
    <property type="molecule type" value="Genomic_DNA"/>
</dbReference>
<feature type="domain" description="N-acetyltransferase" evidence="4">
    <location>
        <begin position="4"/>
        <end position="172"/>
    </location>
</feature>
<dbReference type="InterPro" id="IPR051531">
    <property type="entry name" value="N-acetyltransferase"/>
</dbReference>
<dbReference type="InterPro" id="IPR016181">
    <property type="entry name" value="Acyl_CoA_acyltransferase"/>
</dbReference>